<evidence type="ECO:0000313" key="4">
    <source>
        <dbReference type="EMBL" id="NOU67241.1"/>
    </source>
</evidence>
<proteinExistence type="predicted"/>
<dbReference type="InterPro" id="IPR025370">
    <property type="entry name" value="SgrR_HTH_N"/>
</dbReference>
<accession>A0ABX1XFS2</accession>
<feature type="domain" description="Solute-binding protein family 5" evidence="2">
    <location>
        <begin position="187"/>
        <end position="509"/>
    </location>
</feature>
<dbReference type="InterPro" id="IPR039424">
    <property type="entry name" value="SBP_5"/>
</dbReference>
<evidence type="ECO:0000259" key="3">
    <source>
        <dbReference type="Pfam" id="PF12793"/>
    </source>
</evidence>
<dbReference type="Pfam" id="PF00496">
    <property type="entry name" value="SBP_bac_5"/>
    <property type="match status" value="1"/>
</dbReference>
<dbReference type="PANTHER" id="PTHR30290">
    <property type="entry name" value="PERIPLASMIC BINDING COMPONENT OF ABC TRANSPORTER"/>
    <property type="match status" value="1"/>
</dbReference>
<dbReference type="EMBL" id="WHNY01000067">
    <property type="protein sequence ID" value="NOU67241.1"/>
    <property type="molecule type" value="Genomic_DNA"/>
</dbReference>
<dbReference type="InterPro" id="IPR000914">
    <property type="entry name" value="SBP_5_dom"/>
</dbReference>
<dbReference type="Gene3D" id="3.10.105.10">
    <property type="entry name" value="Dipeptide-binding Protein, Domain 3"/>
    <property type="match status" value="1"/>
</dbReference>
<evidence type="ECO:0000313" key="5">
    <source>
        <dbReference type="Proteomes" id="UP000653578"/>
    </source>
</evidence>
<gene>
    <name evidence="4" type="ORF">GC096_24665</name>
</gene>
<reference evidence="4 5" key="1">
    <citation type="submission" date="2019-10" db="EMBL/GenBank/DDBJ databases">
        <title>Description of Paenibacillus humi sp. nov.</title>
        <authorList>
            <person name="Carlier A."/>
            <person name="Qi S."/>
        </authorList>
    </citation>
    <scope>NUCLEOTIDE SEQUENCE [LARGE SCALE GENOMIC DNA]</scope>
    <source>
        <strain evidence="4 5">LMG 31461</strain>
    </source>
</reference>
<comment type="caution">
    <text evidence="4">The sequence shown here is derived from an EMBL/GenBank/DDBJ whole genome shotgun (WGS) entry which is preliminary data.</text>
</comment>
<organism evidence="4 5">
    <name type="scientific">Paenibacillus plantarum</name>
    <dbReference type="NCBI Taxonomy" id="2654975"/>
    <lineage>
        <taxon>Bacteria</taxon>
        <taxon>Bacillati</taxon>
        <taxon>Bacillota</taxon>
        <taxon>Bacilli</taxon>
        <taxon>Bacillales</taxon>
        <taxon>Paenibacillaceae</taxon>
        <taxon>Paenibacillus</taxon>
    </lineage>
</organism>
<protein>
    <recommendedName>
        <fullName evidence="6">ABC transporter substrate-binding protein</fullName>
    </recommendedName>
</protein>
<dbReference type="Proteomes" id="UP000653578">
    <property type="component" value="Unassembled WGS sequence"/>
</dbReference>
<evidence type="ECO:0008006" key="6">
    <source>
        <dbReference type="Google" id="ProtNLM"/>
    </source>
</evidence>
<dbReference type="Pfam" id="PF12793">
    <property type="entry name" value="SgrR_N"/>
    <property type="match status" value="1"/>
</dbReference>
<dbReference type="Gene3D" id="3.40.190.10">
    <property type="entry name" value="Periplasmic binding protein-like II"/>
    <property type="match status" value="1"/>
</dbReference>
<evidence type="ECO:0000256" key="1">
    <source>
        <dbReference type="ARBA" id="ARBA00023125"/>
    </source>
</evidence>
<name>A0ABX1XFS2_9BACL</name>
<dbReference type="PANTHER" id="PTHR30290:SF72">
    <property type="entry name" value="HTH-TYPE TRANSCRIPTIONAL REGULATOR SGRR"/>
    <property type="match status" value="1"/>
</dbReference>
<dbReference type="SUPFAM" id="SSF53850">
    <property type="entry name" value="Periplasmic binding protein-like II"/>
    <property type="match status" value="1"/>
</dbReference>
<evidence type="ECO:0000259" key="2">
    <source>
        <dbReference type="Pfam" id="PF00496"/>
    </source>
</evidence>
<keyword evidence="1" id="KW-0238">DNA-binding</keyword>
<keyword evidence="5" id="KW-1185">Reference proteome</keyword>
<feature type="domain" description="Transcriptional regulator SgrR N-terminal HTH" evidence="3">
    <location>
        <begin position="16"/>
        <end position="111"/>
    </location>
</feature>
<sequence length="616" mass="71701">MISPFTERTLKMQLLTHFLELRAGFEHGVEHKPQPITLEELAERLYCSTRNVKILLKKMSDQNWISWKPGRGRGNISELTFLVSSEDMISNQAMALANRGDYLGTIELIHQLGKGEALQDSFIEWLFSFFGYRTVEHEERFKDTLRVPVYKWLVTLDPAHTFFAFDFHLVSQIFDTLIRYNPQTRVIEPHLAHYWEISEDGLYYTFYLRKGVLFHHGREMTAYDVSYSLERLKKLGQAATQGWMTESIETITVLNRSSIAIELSQPNVLFLQQLAHTSMAIVPEEICRDNESIFGRMPIGTGPFRLERNDDYICKLRAFDSYFGVRPHMDLIEFWLLPSDLQESTPSYDKIQVYRGQSNSSKPVGAIDKDSEWHQIEQTIMGCSLLTFNRNKRGPQYHPNFRKAVDLVIDRERMIGELGGFREAPASSFIPTMEPLVKSRTDFEEAKRLLNEMGYNGETLHMYVYRNNNEDAMWICRQCAQIGIPIEITIRSESDMTQMDTIDEADLIFYHICMESNYDLHIIQTLKQSNSYVRAHLNEERLAWVDSNMEGILSNPSLDERICGLHQLIAELQEEKSFLFVLHRSQQTTYHDSIKGVTINDLGWIDFREIWFTPSV</sequence>